<feature type="region of interest" description="Disordered" evidence="1">
    <location>
        <begin position="62"/>
        <end position="82"/>
    </location>
</feature>
<name>A0AAQ4ENV4_AMBAM</name>
<dbReference type="EMBL" id="JARKHS020013033">
    <property type="protein sequence ID" value="KAK8776380.1"/>
    <property type="molecule type" value="Genomic_DNA"/>
</dbReference>
<feature type="non-terminal residue" evidence="2">
    <location>
        <position position="1"/>
    </location>
</feature>
<proteinExistence type="predicted"/>
<evidence type="ECO:0000313" key="2">
    <source>
        <dbReference type="EMBL" id="KAK8776380.1"/>
    </source>
</evidence>
<accession>A0AAQ4ENV4</accession>
<comment type="caution">
    <text evidence="2">The sequence shown here is derived from an EMBL/GenBank/DDBJ whole genome shotgun (WGS) entry which is preliminary data.</text>
</comment>
<evidence type="ECO:0000313" key="3">
    <source>
        <dbReference type="Proteomes" id="UP001321473"/>
    </source>
</evidence>
<dbReference type="AlphaFoldDB" id="A0AAQ4ENV4"/>
<evidence type="ECO:0000256" key="1">
    <source>
        <dbReference type="SAM" id="MobiDB-lite"/>
    </source>
</evidence>
<reference evidence="2 3" key="1">
    <citation type="journal article" date="2023" name="Arcadia Sci">
        <title>De novo assembly of a long-read Amblyomma americanum tick genome.</title>
        <authorList>
            <person name="Chou S."/>
            <person name="Poskanzer K.E."/>
            <person name="Rollins M."/>
            <person name="Thuy-Boun P.S."/>
        </authorList>
    </citation>
    <scope>NUCLEOTIDE SEQUENCE [LARGE SCALE GENOMIC DNA]</scope>
    <source>
        <strain evidence="2">F_SG_1</strain>
        <tissue evidence="2">Salivary glands</tissue>
    </source>
</reference>
<protein>
    <submittedName>
        <fullName evidence="2">Uncharacterized protein</fullName>
    </submittedName>
</protein>
<gene>
    <name evidence="2" type="ORF">V5799_030275</name>
</gene>
<keyword evidence="3" id="KW-1185">Reference proteome</keyword>
<feature type="compositionally biased region" description="Low complexity" evidence="1">
    <location>
        <begin position="67"/>
        <end position="81"/>
    </location>
</feature>
<organism evidence="2 3">
    <name type="scientific">Amblyomma americanum</name>
    <name type="common">Lone star tick</name>
    <dbReference type="NCBI Taxonomy" id="6943"/>
    <lineage>
        <taxon>Eukaryota</taxon>
        <taxon>Metazoa</taxon>
        <taxon>Ecdysozoa</taxon>
        <taxon>Arthropoda</taxon>
        <taxon>Chelicerata</taxon>
        <taxon>Arachnida</taxon>
        <taxon>Acari</taxon>
        <taxon>Parasitiformes</taxon>
        <taxon>Ixodida</taxon>
        <taxon>Ixodoidea</taxon>
        <taxon>Ixodidae</taxon>
        <taxon>Amblyomminae</taxon>
        <taxon>Amblyomma</taxon>
    </lineage>
</organism>
<sequence>ELTKKNVGQGSSGSKLWHLQRFLATLPTNDASTAQEAACRQEAAATDLVPNTVRGRVEYLEHDLESSSESSSLSSSSESLSQRGMLVAELLEEQRKRRMAFEKLQEKEFAIKEQQLKLMEASAEREIRLIALLDELFKK</sequence>
<dbReference type="Proteomes" id="UP001321473">
    <property type="component" value="Unassembled WGS sequence"/>
</dbReference>